<feature type="transmembrane region" description="Helical" evidence="1">
    <location>
        <begin position="80"/>
        <end position="100"/>
    </location>
</feature>
<evidence type="ECO:0000313" key="2">
    <source>
        <dbReference type="EMBL" id="HCL01814.1"/>
    </source>
</evidence>
<comment type="caution">
    <text evidence="2">The sequence shown here is derived from an EMBL/GenBank/DDBJ whole genome shotgun (WGS) entry which is preliminary data.</text>
</comment>
<gene>
    <name evidence="2" type="ORF">DHW61_05265</name>
</gene>
<feature type="transmembrane region" description="Helical" evidence="1">
    <location>
        <begin position="47"/>
        <end position="68"/>
    </location>
</feature>
<name>A0A3D2X4H9_9FIRM</name>
<reference evidence="2 3" key="1">
    <citation type="journal article" date="2018" name="Nat. Biotechnol.">
        <title>A standardized bacterial taxonomy based on genome phylogeny substantially revises the tree of life.</title>
        <authorList>
            <person name="Parks D.H."/>
            <person name="Chuvochina M."/>
            <person name="Waite D.W."/>
            <person name="Rinke C."/>
            <person name="Skarshewski A."/>
            <person name="Chaumeil P.A."/>
            <person name="Hugenholtz P."/>
        </authorList>
    </citation>
    <scope>NUCLEOTIDE SEQUENCE [LARGE SCALE GENOMIC DNA]</scope>
    <source>
        <strain evidence="2">UBA11728</strain>
    </source>
</reference>
<dbReference type="Proteomes" id="UP000262969">
    <property type="component" value="Unassembled WGS sequence"/>
</dbReference>
<sequence>MKGKSKIYWFEPIVFLFFGVFHLHRIWGLINRPAYSEYWISVMNDRGVVYLILMIVLSLLCLMGIIIFCKNIGKNYWWRWIYIFGGGYVLFDLFAILTKIEIWNKLLLYMFDITNPFWNVIWGSFIIIGFLSFWLGILIIKQIKCTRC</sequence>
<dbReference type="EMBL" id="DPVV01000180">
    <property type="protein sequence ID" value="HCL01814.1"/>
    <property type="molecule type" value="Genomic_DNA"/>
</dbReference>
<keyword evidence="1" id="KW-0812">Transmembrane</keyword>
<keyword evidence="1" id="KW-0472">Membrane</keyword>
<accession>A0A3D2X4H9</accession>
<evidence type="ECO:0000313" key="3">
    <source>
        <dbReference type="Proteomes" id="UP000262969"/>
    </source>
</evidence>
<organism evidence="2 3">
    <name type="scientific">Lachnoclostridium phytofermentans</name>
    <dbReference type="NCBI Taxonomy" id="66219"/>
    <lineage>
        <taxon>Bacteria</taxon>
        <taxon>Bacillati</taxon>
        <taxon>Bacillota</taxon>
        <taxon>Clostridia</taxon>
        <taxon>Lachnospirales</taxon>
        <taxon>Lachnospiraceae</taxon>
    </lineage>
</organism>
<dbReference type="AlphaFoldDB" id="A0A3D2X4H9"/>
<keyword evidence="1" id="KW-1133">Transmembrane helix</keyword>
<evidence type="ECO:0000256" key="1">
    <source>
        <dbReference type="SAM" id="Phobius"/>
    </source>
</evidence>
<proteinExistence type="predicted"/>
<feature type="transmembrane region" description="Helical" evidence="1">
    <location>
        <begin position="120"/>
        <end position="140"/>
    </location>
</feature>
<feature type="transmembrane region" description="Helical" evidence="1">
    <location>
        <begin position="7"/>
        <end position="27"/>
    </location>
</feature>
<protein>
    <submittedName>
        <fullName evidence="2">Uncharacterized protein</fullName>
    </submittedName>
</protein>